<dbReference type="Proteomes" id="UP000003844">
    <property type="component" value="Unassembled WGS sequence"/>
</dbReference>
<evidence type="ECO:0000256" key="2">
    <source>
        <dbReference type="ARBA" id="ARBA00022679"/>
    </source>
</evidence>
<dbReference type="InterPro" id="IPR016039">
    <property type="entry name" value="Thiolase-like"/>
</dbReference>
<protein>
    <submittedName>
        <fullName evidence="5">Beta-ketoacyl synthase</fullName>
    </submittedName>
</protein>
<dbReference type="InterPro" id="IPR014030">
    <property type="entry name" value="Ketoacyl_synth_N"/>
</dbReference>
<evidence type="ECO:0000259" key="4">
    <source>
        <dbReference type="PROSITE" id="PS52004"/>
    </source>
</evidence>
<name>H2BV17_GILLR</name>
<dbReference type="InterPro" id="IPR020841">
    <property type="entry name" value="PKS_Beta-ketoAc_synthase_dom"/>
</dbReference>
<dbReference type="OrthoDB" id="9808669at2"/>
<keyword evidence="2 3" id="KW-0808">Transferase</keyword>
<organism evidence="5 6">
    <name type="scientific">Gillisia limnaea (strain DSM 15749 / LMG 21470 / R-8282)</name>
    <dbReference type="NCBI Taxonomy" id="865937"/>
    <lineage>
        <taxon>Bacteria</taxon>
        <taxon>Pseudomonadati</taxon>
        <taxon>Bacteroidota</taxon>
        <taxon>Flavobacteriia</taxon>
        <taxon>Flavobacteriales</taxon>
        <taxon>Flavobacteriaceae</taxon>
        <taxon>Gillisia</taxon>
    </lineage>
</organism>
<evidence type="ECO:0000256" key="3">
    <source>
        <dbReference type="RuleBase" id="RU003694"/>
    </source>
</evidence>
<keyword evidence="6" id="KW-1185">Reference proteome</keyword>
<dbReference type="Pfam" id="PF02801">
    <property type="entry name" value="Ketoacyl-synt_C"/>
    <property type="match status" value="1"/>
</dbReference>
<dbReference type="PANTHER" id="PTHR11712">
    <property type="entry name" value="POLYKETIDE SYNTHASE-RELATED"/>
    <property type="match status" value="1"/>
</dbReference>
<comment type="similarity">
    <text evidence="1 3">Belongs to the thiolase-like superfamily. Beta-ketoacyl-ACP synthases family.</text>
</comment>
<dbReference type="InterPro" id="IPR000794">
    <property type="entry name" value="Beta-ketoacyl_synthase"/>
</dbReference>
<feature type="domain" description="Ketosynthase family 3 (KS3)" evidence="4">
    <location>
        <begin position="1"/>
        <end position="378"/>
    </location>
</feature>
<dbReference type="GO" id="GO:0004315">
    <property type="term" value="F:3-oxoacyl-[acyl-carrier-protein] synthase activity"/>
    <property type="evidence" value="ECO:0007669"/>
    <property type="project" value="TreeGrafter"/>
</dbReference>
<evidence type="ECO:0000313" key="5">
    <source>
        <dbReference type="EMBL" id="EHQ03907.1"/>
    </source>
</evidence>
<dbReference type="eggNOG" id="COG0304">
    <property type="taxonomic scope" value="Bacteria"/>
</dbReference>
<dbReference type="EMBL" id="JH594606">
    <property type="protein sequence ID" value="EHQ03907.1"/>
    <property type="molecule type" value="Genomic_DNA"/>
</dbReference>
<proteinExistence type="inferred from homology"/>
<dbReference type="AlphaFoldDB" id="H2BV17"/>
<evidence type="ECO:0000313" key="6">
    <source>
        <dbReference type="Proteomes" id="UP000003844"/>
    </source>
</evidence>
<dbReference type="InterPro" id="IPR014031">
    <property type="entry name" value="Ketoacyl_synth_C"/>
</dbReference>
<evidence type="ECO:0000256" key="1">
    <source>
        <dbReference type="ARBA" id="ARBA00008467"/>
    </source>
</evidence>
<dbReference type="Gene3D" id="3.40.47.10">
    <property type="match status" value="2"/>
</dbReference>
<dbReference type="PANTHER" id="PTHR11712:SF336">
    <property type="entry name" value="3-OXOACYL-[ACYL-CARRIER-PROTEIN] SYNTHASE, MITOCHONDRIAL"/>
    <property type="match status" value="1"/>
</dbReference>
<sequence>MKKIYLLDDAIISPLGFSISENLSAIRNKVSGLKFHENKRFDSGGFYAGVIENVTLNEHFSKIGNPESFTKLEKMILLSVHNILFKNPDLDKSKTSLIISSTKGNIDLLQENNGFPKKRVYLAELGKVIKDFFRFKSEPIIVSNACVSGGLGLAIAKRFIMAGKFEHAIIVGGDLVSDFVVSGFQSFQALSEYPCKPFSKNRNGISLGEAAAALLVSSKKGIGANNICLIGDASANDASHISAPSRTAEGLHKSIQNALQEAQITSEEIQYVSAHGTATIFNDEMESIAFNKSGLEDVPVNSFKGYYGHTLGASALLESILTKHSLLNNELYPSLNFDEPGVSKPLNVIENLKNTPLKYAVKTASGFGGCNLALVFKKEENE</sequence>
<dbReference type="PROSITE" id="PS52004">
    <property type="entry name" value="KS3_2"/>
    <property type="match status" value="1"/>
</dbReference>
<dbReference type="HOGENOM" id="CLU_000022_69_0_10"/>
<gene>
    <name evidence="5" type="ORF">Gilli_3304</name>
</gene>
<accession>H2BV17</accession>
<dbReference type="Pfam" id="PF00109">
    <property type="entry name" value="ketoacyl-synt"/>
    <property type="match status" value="1"/>
</dbReference>
<reference evidence="6" key="1">
    <citation type="journal article" date="2012" name="Stand. Genomic Sci.">
        <title>Genome sequence of the Antarctic rhodopsins-containing flavobacterium Gillisia limnaea type strain (R-8282(T)).</title>
        <authorList>
            <person name="Riedel T."/>
            <person name="Held B."/>
            <person name="Nolan M."/>
            <person name="Lucas S."/>
            <person name="Lapidus A."/>
            <person name="Tice H."/>
            <person name="Del Rio T.G."/>
            <person name="Cheng J.F."/>
            <person name="Han C."/>
            <person name="Tapia R."/>
            <person name="Goodwin L.A."/>
            <person name="Pitluck S."/>
            <person name="Liolios K."/>
            <person name="Mavromatis K."/>
            <person name="Pagani I."/>
            <person name="Ivanova N."/>
            <person name="Mikhailova N."/>
            <person name="Pati A."/>
            <person name="Chen A."/>
            <person name="Palaniappan K."/>
            <person name="Land M."/>
            <person name="Rohde M."/>
            <person name="Tindall B.J."/>
            <person name="Detter J.C."/>
            <person name="Goker M."/>
            <person name="Bristow J."/>
            <person name="Eisen J.A."/>
            <person name="Markowitz V."/>
            <person name="Hugenholtz P."/>
            <person name="Kyrpides N.C."/>
            <person name="Klenk H.P."/>
            <person name="Woyke T."/>
        </authorList>
    </citation>
    <scope>NUCLEOTIDE SEQUENCE [LARGE SCALE GENOMIC DNA]</scope>
    <source>
        <strain evidence="6">DSM 15749 / LMG 21470 / R-8282</strain>
    </source>
</reference>
<dbReference type="GO" id="GO:0006633">
    <property type="term" value="P:fatty acid biosynthetic process"/>
    <property type="evidence" value="ECO:0007669"/>
    <property type="project" value="TreeGrafter"/>
</dbReference>
<dbReference type="RefSeq" id="WP_006990213.1">
    <property type="nucleotide sequence ID" value="NZ_JH594606.1"/>
</dbReference>
<dbReference type="SUPFAM" id="SSF53901">
    <property type="entry name" value="Thiolase-like"/>
    <property type="match status" value="2"/>
</dbReference>
<dbReference type="STRING" id="865937.Gilli_3304"/>